<dbReference type="SUPFAM" id="SSF102114">
    <property type="entry name" value="Radical SAM enzymes"/>
    <property type="match status" value="1"/>
</dbReference>
<dbReference type="Pfam" id="PF04055">
    <property type="entry name" value="Radical_SAM"/>
    <property type="match status" value="1"/>
</dbReference>
<comment type="cofactor">
    <cofactor evidence="1">
        <name>[4Fe-4S] cluster</name>
        <dbReference type="ChEBI" id="CHEBI:49883"/>
    </cofactor>
</comment>
<dbReference type="InterPro" id="IPR013785">
    <property type="entry name" value="Aldolase_TIM"/>
</dbReference>
<gene>
    <name evidence="12" type="primary">hemW</name>
    <name evidence="12" type="ORF">AAG747_07485</name>
</gene>
<keyword evidence="8 10" id="KW-0411">Iron-sulfur</keyword>
<dbReference type="InterPro" id="IPR006638">
    <property type="entry name" value="Elp3/MiaA/NifB-like_rSAM"/>
</dbReference>
<dbReference type="SFLD" id="SFLDF00288">
    <property type="entry name" value="HemN-like__clustered_with_nucl"/>
    <property type="match status" value="1"/>
</dbReference>
<keyword evidence="6 10" id="KW-0479">Metal-binding</keyword>
<name>A0AAW9S5V3_9BACT</name>
<evidence type="ECO:0000256" key="4">
    <source>
        <dbReference type="ARBA" id="ARBA00022617"/>
    </source>
</evidence>
<organism evidence="12 13">
    <name type="scientific">Rapidithrix thailandica</name>
    <dbReference type="NCBI Taxonomy" id="413964"/>
    <lineage>
        <taxon>Bacteria</taxon>
        <taxon>Pseudomonadati</taxon>
        <taxon>Bacteroidota</taxon>
        <taxon>Cytophagia</taxon>
        <taxon>Cytophagales</taxon>
        <taxon>Flammeovirgaceae</taxon>
        <taxon>Rapidithrix</taxon>
    </lineage>
</organism>
<reference evidence="12 13" key="1">
    <citation type="submission" date="2024-04" db="EMBL/GenBank/DDBJ databases">
        <title>Novel genus in family Flammeovirgaceae.</title>
        <authorList>
            <person name="Nguyen T.H."/>
            <person name="Vuong T.Q."/>
            <person name="Le H."/>
            <person name="Kim S.-G."/>
        </authorList>
    </citation>
    <scope>NUCLEOTIDE SEQUENCE [LARGE SCALE GENOMIC DNA]</scope>
    <source>
        <strain evidence="12 13">JCM 23209</strain>
    </source>
</reference>
<keyword evidence="7 10" id="KW-0408">Iron</keyword>
<dbReference type="RefSeq" id="WP_346820529.1">
    <property type="nucleotide sequence ID" value="NZ_JBDKWZ010000003.1"/>
</dbReference>
<dbReference type="GO" id="GO:0006779">
    <property type="term" value="P:porphyrin-containing compound biosynthetic process"/>
    <property type="evidence" value="ECO:0007669"/>
    <property type="project" value="InterPro"/>
</dbReference>
<keyword evidence="4 10" id="KW-0349">Heme</keyword>
<comment type="function">
    <text evidence="10">Probably acts as a heme chaperone, transferring heme to an unknown acceptor. Binds one molecule of heme per monomer, possibly covalently. Binds 1 [4Fe-4S] cluster. The cluster is coordinated with 3 cysteines and an exchangeable S-adenosyl-L-methionine.</text>
</comment>
<comment type="caution">
    <text evidence="12">The sequence shown here is derived from an EMBL/GenBank/DDBJ whole genome shotgun (WGS) entry which is preliminary data.</text>
</comment>
<keyword evidence="9 10" id="KW-0143">Chaperone</keyword>
<keyword evidence="10" id="KW-0963">Cytoplasm</keyword>
<feature type="domain" description="Radical SAM core" evidence="11">
    <location>
        <begin position="1"/>
        <end position="230"/>
    </location>
</feature>
<dbReference type="Gene3D" id="3.20.20.70">
    <property type="entry name" value="Aldolase class I"/>
    <property type="match status" value="1"/>
</dbReference>
<dbReference type="GO" id="GO:0004109">
    <property type="term" value="F:coproporphyrinogen oxidase activity"/>
    <property type="evidence" value="ECO:0007669"/>
    <property type="project" value="InterPro"/>
</dbReference>
<dbReference type="Proteomes" id="UP001403385">
    <property type="component" value="Unassembled WGS sequence"/>
</dbReference>
<dbReference type="InterPro" id="IPR007197">
    <property type="entry name" value="rSAM"/>
</dbReference>
<dbReference type="SFLD" id="SFLDF00562">
    <property type="entry name" value="HemN-like__clustered_with_heat"/>
    <property type="match status" value="1"/>
</dbReference>
<dbReference type="AlphaFoldDB" id="A0AAW9S5V3"/>
<dbReference type="PROSITE" id="PS51918">
    <property type="entry name" value="RADICAL_SAM"/>
    <property type="match status" value="1"/>
</dbReference>
<evidence type="ECO:0000256" key="1">
    <source>
        <dbReference type="ARBA" id="ARBA00001966"/>
    </source>
</evidence>
<dbReference type="PANTHER" id="PTHR13932:SF5">
    <property type="entry name" value="RADICAL S-ADENOSYL METHIONINE DOMAIN-CONTAINING PROTEIN 1, MITOCHONDRIAL"/>
    <property type="match status" value="1"/>
</dbReference>
<dbReference type="InterPro" id="IPR004559">
    <property type="entry name" value="HemW-like"/>
</dbReference>
<dbReference type="NCBIfam" id="TIGR00539">
    <property type="entry name" value="hemN_rel"/>
    <property type="match status" value="1"/>
</dbReference>
<evidence type="ECO:0000256" key="2">
    <source>
        <dbReference type="ARBA" id="ARBA00006100"/>
    </source>
</evidence>
<dbReference type="InterPro" id="IPR058240">
    <property type="entry name" value="rSAM_sf"/>
</dbReference>
<dbReference type="GO" id="GO:0046872">
    <property type="term" value="F:metal ion binding"/>
    <property type="evidence" value="ECO:0007669"/>
    <property type="project" value="UniProtKB-UniRule"/>
</dbReference>
<keyword evidence="13" id="KW-1185">Reference proteome</keyword>
<dbReference type="GO" id="GO:0005737">
    <property type="term" value="C:cytoplasm"/>
    <property type="evidence" value="ECO:0007669"/>
    <property type="project" value="UniProtKB-SubCell"/>
</dbReference>
<evidence type="ECO:0000256" key="10">
    <source>
        <dbReference type="RuleBase" id="RU364116"/>
    </source>
</evidence>
<dbReference type="CDD" id="cd01335">
    <property type="entry name" value="Radical_SAM"/>
    <property type="match status" value="1"/>
</dbReference>
<keyword evidence="5 10" id="KW-0949">S-adenosyl-L-methionine</keyword>
<dbReference type="SFLD" id="SFLDG01065">
    <property type="entry name" value="anaerobic_coproporphyrinogen-I"/>
    <property type="match status" value="1"/>
</dbReference>
<dbReference type="EMBL" id="JBDKWZ010000003">
    <property type="protein sequence ID" value="MEN7547744.1"/>
    <property type="molecule type" value="Genomic_DNA"/>
</dbReference>
<protein>
    <recommendedName>
        <fullName evidence="3 10">Heme chaperone HemW</fullName>
    </recommendedName>
</protein>
<evidence type="ECO:0000256" key="6">
    <source>
        <dbReference type="ARBA" id="ARBA00022723"/>
    </source>
</evidence>
<evidence type="ECO:0000256" key="3">
    <source>
        <dbReference type="ARBA" id="ARBA00017228"/>
    </source>
</evidence>
<evidence type="ECO:0000259" key="11">
    <source>
        <dbReference type="PROSITE" id="PS51918"/>
    </source>
</evidence>
<evidence type="ECO:0000256" key="5">
    <source>
        <dbReference type="ARBA" id="ARBA00022691"/>
    </source>
</evidence>
<sequence>MSGIYIHIPFCKQACYYCDFHFSTNTSRQVEMVDAICQELTFRKDYLQSPVKTIYFGGGTPSLLTDNQLIKILSTVYQHYFVDISPEITLEANPDDLNRNKLLQLKKAGINRLSIGIQSFHEPHLKFMHRAHSSNEAETCVKQAQDCGFDNITIDLIYAIPGGTHQLWEKDLNKAIALHTQHISSYCLTIEEKTVFGNWNKKGQLKPKEDEYAARQFEIMVERLTHNGFEHYEVSNFALPGYYSQHNSNYWKQTPYLGIGPGAHSFNLQSRQYNVSSNAQYLKALQEGTIPATKEILSKEDQINEYLLTSLRTQWGCNTNYLLEKLHWDLLTEKAAILNKYQKNGYLSISPQNIITLETKGKLIADQITADLFV</sequence>
<evidence type="ECO:0000256" key="9">
    <source>
        <dbReference type="ARBA" id="ARBA00023186"/>
    </source>
</evidence>
<proteinExistence type="inferred from homology"/>
<evidence type="ECO:0000313" key="12">
    <source>
        <dbReference type="EMBL" id="MEN7547744.1"/>
    </source>
</evidence>
<dbReference type="SMART" id="SM00729">
    <property type="entry name" value="Elp3"/>
    <property type="match status" value="1"/>
</dbReference>
<evidence type="ECO:0000313" key="13">
    <source>
        <dbReference type="Proteomes" id="UP001403385"/>
    </source>
</evidence>
<dbReference type="InterPro" id="IPR034505">
    <property type="entry name" value="Coproporphyrinogen-III_oxidase"/>
</dbReference>
<evidence type="ECO:0000256" key="7">
    <source>
        <dbReference type="ARBA" id="ARBA00023004"/>
    </source>
</evidence>
<evidence type="ECO:0000256" key="8">
    <source>
        <dbReference type="ARBA" id="ARBA00023014"/>
    </source>
</evidence>
<accession>A0AAW9S5V3</accession>
<dbReference type="GO" id="GO:0051539">
    <property type="term" value="F:4 iron, 4 sulfur cluster binding"/>
    <property type="evidence" value="ECO:0007669"/>
    <property type="project" value="UniProtKB-UniRule"/>
</dbReference>
<dbReference type="SFLD" id="SFLDS00029">
    <property type="entry name" value="Radical_SAM"/>
    <property type="match status" value="1"/>
</dbReference>
<dbReference type="PANTHER" id="PTHR13932">
    <property type="entry name" value="COPROPORPHYRINIGEN III OXIDASE"/>
    <property type="match status" value="1"/>
</dbReference>
<keyword evidence="10" id="KW-0004">4Fe-4S</keyword>
<comment type="similarity">
    <text evidence="2">Belongs to the anaerobic coproporphyrinogen-III oxidase family. HemW subfamily.</text>
</comment>
<comment type="subcellular location">
    <subcellularLocation>
        <location evidence="10">Cytoplasm</location>
    </subcellularLocation>
</comment>